<dbReference type="InterPro" id="IPR001362">
    <property type="entry name" value="Glyco_hydro_32"/>
</dbReference>
<dbReference type="PANTHER" id="PTHR42800:SF1">
    <property type="entry name" value="EXOINULINASE INUD (AFU_ORTHOLOGUE AFUA_5G00480)"/>
    <property type="match status" value="1"/>
</dbReference>
<dbReference type="Pfam" id="PF08244">
    <property type="entry name" value="Glyco_hydro_32C"/>
    <property type="match status" value="1"/>
</dbReference>
<feature type="domain" description="Glycosyl hydrolase family 32 C-terminal" evidence="7">
    <location>
        <begin position="378"/>
        <end position="508"/>
    </location>
</feature>
<dbReference type="CDD" id="cd18622">
    <property type="entry name" value="GH32_Inu-like"/>
    <property type="match status" value="1"/>
</dbReference>
<dbReference type="Gene3D" id="2.115.10.20">
    <property type="entry name" value="Glycosyl hydrolase domain, family 43"/>
    <property type="match status" value="1"/>
</dbReference>
<feature type="chain" id="PRO_5046361404" evidence="5">
    <location>
        <begin position="26"/>
        <end position="513"/>
    </location>
</feature>
<dbReference type="SUPFAM" id="SSF75005">
    <property type="entry name" value="Arabinanase/levansucrase/invertase"/>
    <property type="match status" value="1"/>
</dbReference>
<accession>A0ABW3R994</accession>
<feature type="signal peptide" evidence="5">
    <location>
        <begin position="1"/>
        <end position="25"/>
    </location>
</feature>
<dbReference type="InterPro" id="IPR013189">
    <property type="entry name" value="Glyco_hydro_32_C"/>
</dbReference>
<dbReference type="Proteomes" id="UP001597163">
    <property type="component" value="Unassembled WGS sequence"/>
</dbReference>
<evidence type="ECO:0000256" key="2">
    <source>
        <dbReference type="ARBA" id="ARBA00022801"/>
    </source>
</evidence>
<protein>
    <submittedName>
        <fullName evidence="8">Glycoside hydrolase family 32 protein</fullName>
    </submittedName>
</protein>
<dbReference type="InterPro" id="IPR013148">
    <property type="entry name" value="Glyco_hydro_32_N"/>
</dbReference>
<keyword evidence="9" id="KW-1185">Reference proteome</keyword>
<evidence type="ECO:0000256" key="3">
    <source>
        <dbReference type="ARBA" id="ARBA00023295"/>
    </source>
</evidence>
<evidence type="ECO:0000313" key="8">
    <source>
        <dbReference type="EMBL" id="MFD1161242.1"/>
    </source>
</evidence>
<dbReference type="SMART" id="SM00640">
    <property type="entry name" value="Glyco_32"/>
    <property type="match status" value="1"/>
</dbReference>
<dbReference type="InterPro" id="IPR018053">
    <property type="entry name" value="Glyco_hydro_32_AS"/>
</dbReference>
<feature type="domain" description="Glycosyl hydrolase family 32 N-terminal" evidence="6">
    <location>
        <begin position="49"/>
        <end position="349"/>
    </location>
</feature>
<dbReference type="Pfam" id="PF00251">
    <property type="entry name" value="Glyco_hydro_32N"/>
    <property type="match status" value="1"/>
</dbReference>
<dbReference type="InterPro" id="IPR013320">
    <property type="entry name" value="ConA-like_dom_sf"/>
</dbReference>
<sequence length="513" mass="58229">MNLKKVFSASTLFCCLLMLMNCDNNDDFSSNSTAQLVTVGDETYRPEFHYSPEENWMNDPNGMVYYKGEYHLFYQYNPNATVWGPMHWGHAVSTDLVNWNELPIALYPDDLGNIFSGSIVVDKNNTAGFKTGSESPLVAIFTHQNPLNNEQTQSLAYSNDRGRTWVKYQNNPVLVNNDIVDFRDPKVSWHQETQKWVMVVAAGDEILFYSSPNLIDWEYKQGFGIDLGAHGGVWECPDLFKIKDENGQEKWALLVSINPGGPNGGSGTQYFLGDFDGEIFTTTQESTLWLDYGTDNYAGVTWSNEPNNRNLFMGWMSNWSYAQNVPTYSYRSAMTFPRTLHWQKNNGKSIIVSKLPTEMIYAIGGKVVENNNAGSRFELLNDETLGEGKFYLETTIDFSAINEAKIEWGNKSSSVVIKYNKIKGELILNRAESGYKFNNLNSNILKCPYVLPDSNQLKINMLVDKSSMEIFLNDGERVITALVFPLAPFKNLEITANEEIQFIEQIKINKLSK</sequence>
<dbReference type="PROSITE" id="PS00609">
    <property type="entry name" value="GLYCOSYL_HYDROL_F32"/>
    <property type="match status" value="1"/>
</dbReference>
<dbReference type="RefSeq" id="WP_311935783.1">
    <property type="nucleotide sequence ID" value="NZ_JAVSCK010000001.1"/>
</dbReference>
<dbReference type="InterPro" id="IPR023296">
    <property type="entry name" value="Glyco_hydro_beta-prop_sf"/>
</dbReference>
<organism evidence="8 9">
    <name type="scientific">Hwangdonia seohaensis</name>
    <dbReference type="NCBI Taxonomy" id="1240727"/>
    <lineage>
        <taxon>Bacteria</taxon>
        <taxon>Pseudomonadati</taxon>
        <taxon>Bacteroidota</taxon>
        <taxon>Flavobacteriia</taxon>
        <taxon>Flavobacteriales</taxon>
        <taxon>Flavobacteriaceae</taxon>
        <taxon>Hwangdonia</taxon>
    </lineage>
</organism>
<evidence type="ECO:0000259" key="6">
    <source>
        <dbReference type="Pfam" id="PF00251"/>
    </source>
</evidence>
<dbReference type="Gene3D" id="2.60.120.560">
    <property type="entry name" value="Exo-inulinase, domain 1"/>
    <property type="match status" value="1"/>
</dbReference>
<evidence type="ECO:0000256" key="4">
    <source>
        <dbReference type="RuleBase" id="RU362110"/>
    </source>
</evidence>
<dbReference type="EMBL" id="JBHTLJ010000001">
    <property type="protein sequence ID" value="MFD1161242.1"/>
    <property type="molecule type" value="Genomic_DNA"/>
</dbReference>
<evidence type="ECO:0000313" key="9">
    <source>
        <dbReference type="Proteomes" id="UP001597163"/>
    </source>
</evidence>
<dbReference type="SUPFAM" id="SSF49899">
    <property type="entry name" value="Concanavalin A-like lectins/glucanases"/>
    <property type="match status" value="1"/>
</dbReference>
<evidence type="ECO:0000256" key="1">
    <source>
        <dbReference type="ARBA" id="ARBA00009902"/>
    </source>
</evidence>
<evidence type="ECO:0000256" key="5">
    <source>
        <dbReference type="SAM" id="SignalP"/>
    </source>
</evidence>
<dbReference type="GO" id="GO:0016787">
    <property type="term" value="F:hydrolase activity"/>
    <property type="evidence" value="ECO:0007669"/>
    <property type="project" value="UniProtKB-KW"/>
</dbReference>
<evidence type="ECO:0000259" key="7">
    <source>
        <dbReference type="Pfam" id="PF08244"/>
    </source>
</evidence>
<reference evidence="9" key="1">
    <citation type="journal article" date="2019" name="Int. J. Syst. Evol. Microbiol.">
        <title>The Global Catalogue of Microorganisms (GCM) 10K type strain sequencing project: providing services to taxonomists for standard genome sequencing and annotation.</title>
        <authorList>
            <consortium name="The Broad Institute Genomics Platform"/>
            <consortium name="The Broad Institute Genome Sequencing Center for Infectious Disease"/>
            <person name="Wu L."/>
            <person name="Ma J."/>
        </authorList>
    </citation>
    <scope>NUCLEOTIDE SEQUENCE [LARGE SCALE GENOMIC DNA]</scope>
    <source>
        <strain evidence="9">CCUG 63246</strain>
    </source>
</reference>
<dbReference type="PANTHER" id="PTHR42800">
    <property type="entry name" value="EXOINULINASE INUD (AFU_ORTHOLOGUE AFUA_5G00480)"/>
    <property type="match status" value="1"/>
</dbReference>
<keyword evidence="5" id="KW-0732">Signal</keyword>
<keyword evidence="2 4" id="KW-0378">Hydrolase</keyword>
<comment type="caution">
    <text evidence="8">The sequence shown here is derived from an EMBL/GenBank/DDBJ whole genome shotgun (WGS) entry which is preliminary data.</text>
</comment>
<gene>
    <name evidence="8" type="ORF">ACFQ2E_02355</name>
</gene>
<name>A0ABW3R994_9FLAO</name>
<comment type="similarity">
    <text evidence="1 4">Belongs to the glycosyl hydrolase 32 family.</text>
</comment>
<keyword evidence="3 4" id="KW-0326">Glycosidase</keyword>
<proteinExistence type="inferred from homology"/>